<feature type="compositionally biased region" description="Pro residues" evidence="1">
    <location>
        <begin position="34"/>
        <end position="47"/>
    </location>
</feature>
<organism evidence="2 3">
    <name type="scientific">Penaeus vannamei</name>
    <name type="common">Whiteleg shrimp</name>
    <name type="synonym">Litopenaeus vannamei</name>
    <dbReference type="NCBI Taxonomy" id="6689"/>
    <lineage>
        <taxon>Eukaryota</taxon>
        <taxon>Metazoa</taxon>
        <taxon>Ecdysozoa</taxon>
        <taxon>Arthropoda</taxon>
        <taxon>Crustacea</taxon>
        <taxon>Multicrustacea</taxon>
        <taxon>Malacostraca</taxon>
        <taxon>Eumalacostraca</taxon>
        <taxon>Eucarida</taxon>
        <taxon>Decapoda</taxon>
        <taxon>Dendrobranchiata</taxon>
        <taxon>Penaeoidea</taxon>
        <taxon>Penaeidae</taxon>
        <taxon>Penaeus</taxon>
    </lineage>
</organism>
<dbReference type="AlphaFoldDB" id="A0A3R7MKC5"/>
<proteinExistence type="predicted"/>
<feature type="compositionally biased region" description="Basic and acidic residues" evidence="1">
    <location>
        <begin position="136"/>
        <end position="152"/>
    </location>
</feature>
<feature type="compositionally biased region" description="Low complexity" evidence="1">
    <location>
        <begin position="77"/>
        <end position="90"/>
    </location>
</feature>
<dbReference type="EMBL" id="QCYY01000449">
    <property type="protein sequence ID" value="ROT85077.1"/>
    <property type="molecule type" value="Genomic_DNA"/>
</dbReference>
<evidence type="ECO:0000313" key="2">
    <source>
        <dbReference type="EMBL" id="ROT85077.1"/>
    </source>
</evidence>
<dbReference type="Proteomes" id="UP000283509">
    <property type="component" value="Unassembled WGS sequence"/>
</dbReference>
<feature type="region of interest" description="Disordered" evidence="1">
    <location>
        <begin position="25"/>
        <end position="50"/>
    </location>
</feature>
<reference evidence="2 3" key="2">
    <citation type="submission" date="2019-01" db="EMBL/GenBank/DDBJ databases">
        <title>The decoding of complex shrimp genome reveals the adaptation for benthos swimmer, frequently molting mechanism and breeding impact on genome.</title>
        <authorList>
            <person name="Sun Y."/>
            <person name="Gao Y."/>
            <person name="Yu Y."/>
        </authorList>
    </citation>
    <scope>NUCLEOTIDE SEQUENCE [LARGE SCALE GENOMIC DNA]</scope>
    <source>
        <tissue evidence="2">Muscle</tissue>
    </source>
</reference>
<feature type="region of interest" description="Disordered" evidence="1">
    <location>
        <begin position="136"/>
        <end position="159"/>
    </location>
</feature>
<name>A0A3R7MKC5_PENVA</name>
<reference evidence="2 3" key="1">
    <citation type="submission" date="2018-04" db="EMBL/GenBank/DDBJ databases">
        <authorList>
            <person name="Zhang X."/>
            <person name="Yuan J."/>
            <person name="Li F."/>
            <person name="Xiang J."/>
        </authorList>
    </citation>
    <scope>NUCLEOTIDE SEQUENCE [LARGE SCALE GENOMIC DNA]</scope>
    <source>
        <tissue evidence="2">Muscle</tissue>
    </source>
</reference>
<sequence length="230" mass="24386">MNGWLGVSGGNPALDLPLVGGRLGAAPLGTTPGDLPPPHTPPLPHPPLHGASVPVPPHLPPGLPQGTLPLRKSCGITTPRPTVPPRETGTLPRPPKILISPPSYSNILLLYPLLITCRFFCIRGSSEGREEAVKQREGKWREGGQGHREGGQHLRVTGGHREGLGTVRLPVTSRLTHTVTGPPFLCLAGATAYFVTLRGGVTRDFSLVRLSPLALWLSPGWHAEQSPPST</sequence>
<keyword evidence="3" id="KW-1185">Reference proteome</keyword>
<evidence type="ECO:0000313" key="3">
    <source>
        <dbReference type="Proteomes" id="UP000283509"/>
    </source>
</evidence>
<feature type="region of interest" description="Disordered" evidence="1">
    <location>
        <begin position="76"/>
        <end position="95"/>
    </location>
</feature>
<protein>
    <submittedName>
        <fullName evidence="2">Uncharacterized protein</fullName>
    </submittedName>
</protein>
<accession>A0A3R7MKC5</accession>
<gene>
    <name evidence="2" type="ORF">C7M84_021419</name>
</gene>
<comment type="caution">
    <text evidence="2">The sequence shown here is derived from an EMBL/GenBank/DDBJ whole genome shotgun (WGS) entry which is preliminary data.</text>
</comment>
<evidence type="ECO:0000256" key="1">
    <source>
        <dbReference type="SAM" id="MobiDB-lite"/>
    </source>
</evidence>